<keyword evidence="5" id="KW-1185">Reference proteome</keyword>
<evidence type="ECO:0000313" key="5">
    <source>
        <dbReference type="Proteomes" id="UP001176429"/>
    </source>
</evidence>
<comment type="caution">
    <text evidence="4">The sequence shown here is derived from an EMBL/GenBank/DDBJ whole genome shotgun (WGS) entry which is preliminary data.</text>
</comment>
<accession>A0ABT9BFW3</accession>
<dbReference type="PROSITE" id="PS51688">
    <property type="entry name" value="ICA"/>
    <property type="match status" value="1"/>
</dbReference>
<feature type="domain" description="Peptidase S74" evidence="3">
    <location>
        <begin position="1051"/>
        <end position="1223"/>
    </location>
</feature>
<evidence type="ECO:0000313" key="4">
    <source>
        <dbReference type="EMBL" id="MDO7877160.1"/>
    </source>
</evidence>
<dbReference type="RefSeq" id="WP_305008587.1">
    <property type="nucleotide sequence ID" value="NZ_JAUQSY010000017.1"/>
</dbReference>
<evidence type="ECO:0000259" key="3">
    <source>
        <dbReference type="PROSITE" id="PS51688"/>
    </source>
</evidence>
<feature type="coiled-coil region" evidence="1">
    <location>
        <begin position="1209"/>
        <end position="1236"/>
    </location>
</feature>
<dbReference type="InterPro" id="IPR030392">
    <property type="entry name" value="S74_ICA"/>
</dbReference>
<feature type="signal peptide" evidence="2">
    <location>
        <begin position="1"/>
        <end position="24"/>
    </location>
</feature>
<sequence length="1262" mass="126198">MQLPYPLRRLLPALLLALPLVARAQTPGVGIGTTAPDASAALDIVSSSKGALLPRVAAASAIASPATGLIVFQTNAPAGFYYNVGTPTAPSWQQIATAAGAAITASNGLSKTGQNIALGGTLAQNTTIDQGTNNLLLTGTGNLGVGTSSPTARLTVAQTLRVDNTGTSLYQTGQSASNGAFFRLNTQTFMLAVGTVIRQIDVYANGGTGTFEVFKGLPGGTALSSQTVTYTSDYGLTTVALATPVTVTAPGVYSFRAGNADYVAFSSTNTYAGGQAYSNAGSSYANYDLKFAVYYDGPSDATFYAAPSTVGINTSSPTAALDVAGSTRLRGLPTAGVVTTDAQGNLSSSSATAAFGSSFIQNTTTAQAGASFNIAGSGTVGSGLTVSGPTNINTGNGTTTIGGFGSTTTIGSSGFTRIGDNAGGTSIGSPGNTTTIGNGGFVRIGGSGGGTSIDGATSIGEDNNSATFIGTGSGSGAVTIGRSGGTVQVKSLPTAGVVTTDANGTLSSSSSVGAADATTASNGLTRTGQDVALGGTLTQNTTVTLGSSSLSVLGNSATLQISQPVGNGRMNANQSTGVGQSFTLPAGARITQVDVYVAQFSLPPSGSGTLTLYQGDGTGGAVLATQAATYAAYPAVSSLVLATPVVVGAAGSYSFSLGSSMPFIMSGNNVYAGGTAYAGATALALNDLRFTVYYTTPTLPVLYAGTSSNVGVGTSSPTAQLDVDGSTRLRGLTTAGLVTTDASGNLSSSDGGDSFIQNQTAADQSGSFRLTGSGALGGSLALGSTAAPAQRLSITSADNTASTDIVKVTSLNGASGVSLGYFGLRASGSNANDRLTLDAKGTGDILLGTGGGNGNVGIGTSSPAQKLDVSGSAAVSANLGIGTSSPGSRLSISPASTEAKITLFESGGTDHYGFGVSGGQLNYHVLSTSDQHVFWAKGRNASTGSVELMRIQGNGRVGIGTSSPAQTLDVAGSATVSGRVGIGVSSPVAPLHVSGNASVAASGTKVYFFQGSGTALGTDASTAARAVAAYFTGGQVFVNDYIVAGALNVTSDRRIKRVIGLSDRAADLALLNRVRITDYTYIDQHANTDKVVKKVIAQEVQQLLPAAVSQSRQAIPNVYERAARVRFADGHITLTTSKPHELPTAGGTLRLYTPANQELRVAATVLDAHTVRFASTEAHADGLFVYGKYVDDFLSVDYDALTTLNVSATQELARQVAALQADNARLQAAATQAAADHADLQTLKEQMARLLGEAPAPAQARR</sequence>
<organism evidence="4 5">
    <name type="scientific">Hymenobacter aranciens</name>
    <dbReference type="NCBI Taxonomy" id="3063996"/>
    <lineage>
        <taxon>Bacteria</taxon>
        <taxon>Pseudomonadati</taxon>
        <taxon>Bacteroidota</taxon>
        <taxon>Cytophagia</taxon>
        <taxon>Cytophagales</taxon>
        <taxon>Hymenobacteraceae</taxon>
        <taxon>Hymenobacter</taxon>
    </lineage>
</organism>
<keyword evidence="1" id="KW-0175">Coiled coil</keyword>
<dbReference type="EMBL" id="JAUQSY010000017">
    <property type="protein sequence ID" value="MDO7877160.1"/>
    <property type="molecule type" value="Genomic_DNA"/>
</dbReference>
<keyword evidence="2" id="KW-0732">Signal</keyword>
<dbReference type="Pfam" id="PF13884">
    <property type="entry name" value="Peptidase_S74"/>
    <property type="match status" value="1"/>
</dbReference>
<protein>
    <submittedName>
        <fullName evidence="4">Tail fiber domain-containing protein</fullName>
    </submittedName>
</protein>
<reference evidence="4" key="1">
    <citation type="submission" date="2023-07" db="EMBL/GenBank/DDBJ databases">
        <authorList>
            <person name="Kim M.K."/>
        </authorList>
    </citation>
    <scope>NUCLEOTIDE SEQUENCE</scope>
    <source>
        <strain evidence="4">ASUV-10-1</strain>
    </source>
</reference>
<proteinExistence type="predicted"/>
<evidence type="ECO:0000256" key="2">
    <source>
        <dbReference type="SAM" id="SignalP"/>
    </source>
</evidence>
<gene>
    <name evidence="4" type="ORF">Q5H93_20610</name>
</gene>
<dbReference type="Proteomes" id="UP001176429">
    <property type="component" value="Unassembled WGS sequence"/>
</dbReference>
<evidence type="ECO:0000256" key="1">
    <source>
        <dbReference type="SAM" id="Coils"/>
    </source>
</evidence>
<feature type="chain" id="PRO_5047257144" evidence="2">
    <location>
        <begin position="25"/>
        <end position="1262"/>
    </location>
</feature>
<name>A0ABT9BFW3_9BACT</name>